<accession>A0ABY6HRS1</accession>
<organism evidence="1 2">
    <name type="scientific">Candidatus Lokiarchaeum ossiferum</name>
    <dbReference type="NCBI Taxonomy" id="2951803"/>
    <lineage>
        <taxon>Archaea</taxon>
        <taxon>Promethearchaeati</taxon>
        <taxon>Promethearchaeota</taxon>
        <taxon>Promethearchaeia</taxon>
        <taxon>Promethearchaeales</taxon>
        <taxon>Promethearchaeaceae</taxon>
        <taxon>Candidatus Lokiarchaeum</taxon>
    </lineage>
</organism>
<dbReference type="EMBL" id="CP104013">
    <property type="protein sequence ID" value="UYP45256.1"/>
    <property type="molecule type" value="Genomic_DNA"/>
</dbReference>
<name>A0ABY6HRS1_9ARCH</name>
<sequence>MKMTPPTNSPKIQVNENRLILLKKTRSETHKLKIDNHQPIKQMWGPTKQYFASLENIYNEVLQPKVERD</sequence>
<evidence type="ECO:0000313" key="2">
    <source>
        <dbReference type="Proteomes" id="UP001208689"/>
    </source>
</evidence>
<protein>
    <recommendedName>
        <fullName evidence="3">Transposase</fullName>
    </recommendedName>
</protein>
<reference evidence="1" key="1">
    <citation type="submission" date="2022-09" db="EMBL/GenBank/DDBJ databases">
        <title>Actin cytoskeleton and complex cell architecture in an #Asgard archaeon.</title>
        <authorList>
            <person name="Ponce Toledo R.I."/>
            <person name="Schleper C."/>
            <person name="Rodrigues Oliveira T."/>
            <person name="Wollweber F."/>
            <person name="Xu J."/>
            <person name="Rittmann S."/>
            <person name="Klingl A."/>
            <person name="Pilhofer M."/>
        </authorList>
    </citation>
    <scope>NUCLEOTIDE SEQUENCE</scope>
    <source>
        <strain evidence="1">B-35</strain>
    </source>
</reference>
<dbReference type="Proteomes" id="UP001208689">
    <property type="component" value="Chromosome"/>
</dbReference>
<evidence type="ECO:0008006" key="3">
    <source>
        <dbReference type="Google" id="ProtNLM"/>
    </source>
</evidence>
<keyword evidence="2" id="KW-1185">Reference proteome</keyword>
<gene>
    <name evidence="1" type="ORF">NEF87_001541</name>
</gene>
<evidence type="ECO:0000313" key="1">
    <source>
        <dbReference type="EMBL" id="UYP45256.1"/>
    </source>
</evidence>
<proteinExistence type="predicted"/>